<name>A0ACC2V679_9TREE</name>
<evidence type="ECO:0000313" key="1">
    <source>
        <dbReference type="EMBL" id="KAJ9094551.1"/>
    </source>
</evidence>
<proteinExistence type="predicted"/>
<gene>
    <name evidence="1" type="ORF">QFC20_006866</name>
</gene>
<comment type="caution">
    <text evidence="1">The sequence shown here is derived from an EMBL/GenBank/DDBJ whole genome shotgun (WGS) entry which is preliminary data.</text>
</comment>
<protein>
    <submittedName>
        <fullName evidence="1">Uncharacterized protein</fullName>
    </submittedName>
</protein>
<keyword evidence="2" id="KW-1185">Reference proteome</keyword>
<sequence>MRHLSKSQNRMRALRKLDGFLEWTRLHRARKAKFRKDRHAHRATTNTELRVLPHICFKLVVLPITPCFTQRRDGISSQTSTEATVYPAQGTDQRQPTPSTKSGRTEKYLRGVADLFRYKSSRERASPEPESLPTAREQTRSVPAGGKLAAIPSKTRGSVDNAILRFGRKEHDQDRLASGNMNGSAGTGTFMKMTLPALLTGFRYSIDGRNDTKGNATLPSSVVEEQIMEILLEYIHKKLAPTSGQTESASILTDSDAFIHPLVTSTTDKIRFSLGYVDAKQLAKRLDKIALETSTGEQPFHRSRQYHTRGESSAKSLFAAWIRTRRDHMIRWEIAELVKRDLLPLLSEEMKTIIWNTFPEALLPTLPTLRLPLFDDDPHPDASAVRNPTTFSDTCNLLSEALRSCPSTAAARELLIDWIFSERQKRINSGQGWHLCLSPGVAEISGTYEKREVARILEQMGAGLEHRRIIEEVRALFNLQAESQAELQGLGPKRHGIGSPTTPVVSQAQDCYSTGTTMNRSRKAFKATKTNQNSVQDENPASTRDPKPSRSAKLSSTDIVGLDTSACSESTHHDSRYMALSLLKRKEAPREARSIQPDDRIPETAGPAMALNVGIICEDGALEGTRQSEESTGAVTNATSVLATRDSLSNGSHDSALSTSKSLLGKRAERLAVVTTDLAGGKLNHTRLPVDGTSLTSAISLSSPVPGLPRRNVSPITLANAFLVPHLPDASGRKGYGVQIGGPSSNREGSTLLDDSPALDSQASSAEHQSSHRIRSTLSRLNSSYFESPQDRFSSRHQLGNPISSTTSPSGLSFILPMFNQDCSVESSVTAGQLEINLLRMIEAERQKCVASGPWGHRQVFALTWVIENVQCLYPCQRNRPGNANVPTSTSVGCVTANIACPPKSRELQKTSIFKTGYCGQRNVKDLFRQKPRYQSASFVVTISTPATAILVVAPAPEPNLARFRTWRRVLQRSRPSGLVTTLQRCAWRPCVDTADIRFQ</sequence>
<reference evidence="1" key="1">
    <citation type="submission" date="2023-04" db="EMBL/GenBank/DDBJ databases">
        <title>Draft Genome sequencing of Naganishia species isolated from polar environments using Oxford Nanopore Technology.</title>
        <authorList>
            <person name="Leo P."/>
            <person name="Venkateswaran K."/>
        </authorList>
    </citation>
    <scope>NUCLEOTIDE SEQUENCE</scope>
    <source>
        <strain evidence="1">MNA-CCFEE 5262</strain>
    </source>
</reference>
<dbReference type="EMBL" id="JASBWS010000137">
    <property type="protein sequence ID" value="KAJ9094551.1"/>
    <property type="molecule type" value="Genomic_DNA"/>
</dbReference>
<organism evidence="1 2">
    <name type="scientific">Naganishia adeliensis</name>
    <dbReference type="NCBI Taxonomy" id="92952"/>
    <lineage>
        <taxon>Eukaryota</taxon>
        <taxon>Fungi</taxon>
        <taxon>Dikarya</taxon>
        <taxon>Basidiomycota</taxon>
        <taxon>Agaricomycotina</taxon>
        <taxon>Tremellomycetes</taxon>
        <taxon>Filobasidiales</taxon>
        <taxon>Filobasidiaceae</taxon>
        <taxon>Naganishia</taxon>
    </lineage>
</organism>
<evidence type="ECO:0000313" key="2">
    <source>
        <dbReference type="Proteomes" id="UP001230649"/>
    </source>
</evidence>
<accession>A0ACC2V679</accession>
<dbReference type="Proteomes" id="UP001230649">
    <property type="component" value="Unassembled WGS sequence"/>
</dbReference>